<evidence type="ECO:0000256" key="3">
    <source>
        <dbReference type="ARBA" id="ARBA00023015"/>
    </source>
</evidence>
<sequence>MESPKRKRARLACQPCRERKRKCDGRDPPCSTCSQWGYECSYQVRQSSSSSLSHTPALGSSPRAPNVIAGPQPLHFDVVTPATIRSTDTATSAHDGLRRRVEANSGATTVRRLGLKMDPNRAPRLNLFGWNIGARQLSSSIPVTAPLLVTEITSLDHMKALAQVYFDKLDPCYGFIDKHQFFNRLHSRWTSEPEPSVYDSVLAGVAALGCLFSQRNCTVTELHLVQSARSTLDQHIFSASASLDLLTGWLLRTIHLRLTDSPHATWIASSTLMHLIESLGLHSDSDVNPVYASSFPPSAQCDPDLKRRIVGVSHHLNAWTSFDLGLSRVLFQKHDLPLPPAPKPGDYTAELIRLLPTSVSLDPSVAAEDTGLLSTLSNILNGSHTQSPSVMAQTNLVLCLVRRILSQNLDMSTLAEQVLDLLKKALGCARSMAQDCSPWHQVANVPFHIICVLLIMDTRSSLAILPDAIQTVGFVASIYDTETMREAKRTAYLLVLLHQQRRKDDLAVFSKALAENQPEPRMDLPSQISTNFNNSEDHAWLEALVADLPSLRDADLDEFLNTDMTGGPLFLGA</sequence>
<name>A0ABR1WLK5_9PEZI</name>
<dbReference type="PROSITE" id="PS00463">
    <property type="entry name" value="ZN2_CY6_FUNGAL_1"/>
    <property type="match status" value="1"/>
</dbReference>
<evidence type="ECO:0000256" key="2">
    <source>
        <dbReference type="ARBA" id="ARBA00022833"/>
    </source>
</evidence>
<dbReference type="InterPro" id="IPR036864">
    <property type="entry name" value="Zn2-C6_fun-type_DNA-bd_sf"/>
</dbReference>
<dbReference type="Gene3D" id="4.10.240.10">
    <property type="entry name" value="Zn(2)-C6 fungal-type DNA-binding domain"/>
    <property type="match status" value="1"/>
</dbReference>
<dbReference type="CDD" id="cd00067">
    <property type="entry name" value="GAL4"/>
    <property type="match status" value="1"/>
</dbReference>
<keyword evidence="4" id="KW-0238">DNA-binding</keyword>
<evidence type="ECO:0000256" key="1">
    <source>
        <dbReference type="ARBA" id="ARBA00022723"/>
    </source>
</evidence>
<dbReference type="PANTHER" id="PTHR31779:SF5">
    <property type="entry name" value="ZN(II)2CYS6 TRANSCRIPTION FACTOR (EUROFUNG)"/>
    <property type="match status" value="1"/>
</dbReference>
<evidence type="ECO:0000256" key="4">
    <source>
        <dbReference type="ARBA" id="ARBA00023125"/>
    </source>
</evidence>
<dbReference type="SUPFAM" id="SSF57701">
    <property type="entry name" value="Zn2/Cys6 DNA-binding domain"/>
    <property type="match status" value="1"/>
</dbReference>
<keyword evidence="1" id="KW-0479">Metal-binding</keyword>
<dbReference type="Pfam" id="PF04082">
    <property type="entry name" value="Fungal_trans"/>
    <property type="match status" value="1"/>
</dbReference>
<evidence type="ECO:0000313" key="8">
    <source>
        <dbReference type="EMBL" id="KAK8084377.1"/>
    </source>
</evidence>
<keyword evidence="6" id="KW-0539">Nucleus</keyword>
<dbReference type="PROSITE" id="PS50048">
    <property type="entry name" value="ZN2_CY6_FUNGAL_2"/>
    <property type="match status" value="1"/>
</dbReference>
<comment type="caution">
    <text evidence="8">The sequence shown here is derived from an EMBL/GenBank/DDBJ whole genome shotgun (WGS) entry which is preliminary data.</text>
</comment>
<dbReference type="EMBL" id="JAQQWN010000005">
    <property type="protein sequence ID" value="KAK8084377.1"/>
    <property type="molecule type" value="Genomic_DNA"/>
</dbReference>
<keyword evidence="2" id="KW-0862">Zinc</keyword>
<dbReference type="Proteomes" id="UP001433268">
    <property type="component" value="Unassembled WGS sequence"/>
</dbReference>
<accession>A0ABR1WLK5</accession>
<dbReference type="CDD" id="cd12148">
    <property type="entry name" value="fungal_TF_MHR"/>
    <property type="match status" value="1"/>
</dbReference>
<dbReference type="GeneID" id="92043023"/>
<organism evidence="8 9">
    <name type="scientific">Apiospora hydei</name>
    <dbReference type="NCBI Taxonomy" id="1337664"/>
    <lineage>
        <taxon>Eukaryota</taxon>
        <taxon>Fungi</taxon>
        <taxon>Dikarya</taxon>
        <taxon>Ascomycota</taxon>
        <taxon>Pezizomycotina</taxon>
        <taxon>Sordariomycetes</taxon>
        <taxon>Xylariomycetidae</taxon>
        <taxon>Amphisphaeriales</taxon>
        <taxon>Apiosporaceae</taxon>
        <taxon>Apiospora</taxon>
    </lineage>
</organism>
<evidence type="ECO:0000313" key="9">
    <source>
        <dbReference type="Proteomes" id="UP001433268"/>
    </source>
</evidence>
<gene>
    <name evidence="8" type="ORF">PG997_005648</name>
</gene>
<dbReference type="InterPro" id="IPR052478">
    <property type="entry name" value="Metabolite_Synth_Reg"/>
</dbReference>
<dbReference type="InterPro" id="IPR007219">
    <property type="entry name" value="XnlR_reg_dom"/>
</dbReference>
<dbReference type="InterPro" id="IPR001138">
    <property type="entry name" value="Zn2Cys6_DnaBD"/>
</dbReference>
<keyword evidence="9" id="KW-1185">Reference proteome</keyword>
<dbReference type="PANTHER" id="PTHR31779">
    <property type="entry name" value="2-NITROPROPANE DIOXYGENASE FAMILY, PUTATIVE (AFU_ORTHOLOGUE AFUA_2G17430)-RELATED"/>
    <property type="match status" value="1"/>
</dbReference>
<evidence type="ECO:0000256" key="6">
    <source>
        <dbReference type="ARBA" id="ARBA00023242"/>
    </source>
</evidence>
<evidence type="ECO:0000256" key="5">
    <source>
        <dbReference type="ARBA" id="ARBA00023163"/>
    </source>
</evidence>
<dbReference type="Pfam" id="PF00172">
    <property type="entry name" value="Zn_clus"/>
    <property type="match status" value="1"/>
</dbReference>
<dbReference type="SMART" id="SM00066">
    <property type="entry name" value="GAL4"/>
    <property type="match status" value="1"/>
</dbReference>
<keyword evidence="5" id="KW-0804">Transcription</keyword>
<dbReference type="RefSeq" id="XP_066668886.1">
    <property type="nucleotide sequence ID" value="XM_066809963.1"/>
</dbReference>
<reference evidence="8 9" key="1">
    <citation type="submission" date="2023-01" db="EMBL/GenBank/DDBJ databases">
        <title>Analysis of 21 Apiospora genomes using comparative genomics revels a genus with tremendous synthesis potential of carbohydrate active enzymes and secondary metabolites.</title>
        <authorList>
            <person name="Sorensen T."/>
        </authorList>
    </citation>
    <scope>NUCLEOTIDE SEQUENCE [LARGE SCALE GENOMIC DNA]</scope>
    <source>
        <strain evidence="8 9">CBS 114990</strain>
    </source>
</reference>
<proteinExistence type="predicted"/>
<keyword evidence="3" id="KW-0805">Transcription regulation</keyword>
<evidence type="ECO:0000259" key="7">
    <source>
        <dbReference type="PROSITE" id="PS50048"/>
    </source>
</evidence>
<protein>
    <recommendedName>
        <fullName evidence="7">Zn(2)-C6 fungal-type domain-containing protein</fullName>
    </recommendedName>
</protein>
<feature type="domain" description="Zn(2)-C6 fungal-type" evidence="7">
    <location>
        <begin position="12"/>
        <end position="42"/>
    </location>
</feature>